<evidence type="ECO:0000313" key="2">
    <source>
        <dbReference type="EMBL" id="MXQ49979.1"/>
    </source>
</evidence>
<reference evidence="2 3" key="1">
    <citation type="submission" date="2019-12" db="EMBL/GenBank/DDBJ databases">
        <title>Salinicoccus cyprini sp. nov., isolated from gastro-intestinal tract of mirror carp, Cyprinus carpio var. specularis, collected from Gobind Sagar Reservoir, Himachal Pradesh, India.</title>
        <authorList>
            <person name="Talwar C."/>
            <person name="Singh A.K."/>
            <person name="Lal R."/>
            <person name="Negi R.K."/>
        </authorList>
    </citation>
    <scope>NUCLEOTIDE SEQUENCE [LARGE SCALE GENOMIC DNA]</scope>
    <source>
        <strain evidence="2 3">J-82</strain>
    </source>
</reference>
<dbReference type="Proteomes" id="UP000436284">
    <property type="component" value="Unassembled WGS sequence"/>
</dbReference>
<dbReference type="AlphaFoldDB" id="A0A6N8U2T1"/>
<dbReference type="InterPro" id="IPR012341">
    <property type="entry name" value="6hp_glycosidase-like_sf"/>
</dbReference>
<evidence type="ECO:0000256" key="1">
    <source>
        <dbReference type="SAM" id="MobiDB-lite"/>
    </source>
</evidence>
<dbReference type="OrthoDB" id="5480482at2"/>
<keyword evidence="3" id="KW-1185">Reference proteome</keyword>
<dbReference type="Gene3D" id="1.50.10.10">
    <property type="match status" value="1"/>
</dbReference>
<organism evidence="2 3">
    <name type="scientific">Salinicoccus hispanicus</name>
    <dbReference type="NCBI Taxonomy" id="157225"/>
    <lineage>
        <taxon>Bacteria</taxon>
        <taxon>Bacillati</taxon>
        <taxon>Bacillota</taxon>
        <taxon>Bacilli</taxon>
        <taxon>Bacillales</taxon>
        <taxon>Staphylococcaceae</taxon>
        <taxon>Salinicoccus</taxon>
    </lineage>
</organism>
<accession>A0A6N8U2T1</accession>
<feature type="region of interest" description="Disordered" evidence="1">
    <location>
        <begin position="590"/>
        <end position="629"/>
    </location>
</feature>
<protein>
    <submittedName>
        <fullName evidence="2">Uncharacterized protein</fullName>
    </submittedName>
</protein>
<gene>
    <name evidence="2" type="ORF">GQ671_01515</name>
</gene>
<dbReference type="GO" id="GO:0005975">
    <property type="term" value="P:carbohydrate metabolic process"/>
    <property type="evidence" value="ECO:0007669"/>
    <property type="project" value="InterPro"/>
</dbReference>
<proteinExistence type="predicted"/>
<comment type="caution">
    <text evidence="2">The sequence shown here is derived from an EMBL/GenBank/DDBJ whole genome shotgun (WGS) entry which is preliminary data.</text>
</comment>
<sequence length="629" mass="69608">MTIKIKKRFIIAIPIFTLLMSLLPVYTLPAASASESNLYKSLAWLQKQTDPPSYPVQLSLAQNYSYDYTGHVAGTIDLPSLPNYMSEDVPLIRTNQNYSTGYRGKLSGVWTNVESPENYSVVVYDKTDIDYEIARVGLKKDGTWNTGKLRINGIPTIVLVDSENTIIAYADSNPKEQIINEYEVWIYSISDMPYLQAKVPIEMNGNFSTEALSNNRENGVFYGVNAGEKIARVVRVADEKVFGTTALPKYQLIRSYHVPMDDPDNTSGIDSRSWIYDDALAVMAFSMAGDYGRASGILSSLTQLQNPDGSLAFSYDIYSGPLDTTKRSGSIAWVGDAVIKYEETFGDASYRGLATRIADYLLTQQDPSTGSIKGGPDVGWYSTEHNIDAYFFFRNLGYLTGNENYMNTANEIQNALLNHHWNHGEQRFNQGIGDPAAALDTNSWGAIFLEAIGRYDLSETATAYIDQFEVNNASMSLSSDANSYNMSYQTSAPLFGYKPYGAGYPGAPDVVWTEGTWGVINLFMRQGKDVSHLVDSMFAMQNADPEGGLAYTNQGYAPLPYKLHVWPAVASTAWQYITLIDPRGIWDEDREIGTAGAADVPEEDDSEAATETSVEPPDDPTFYNSTDGR</sequence>
<dbReference type="InterPro" id="IPR008928">
    <property type="entry name" value="6-hairpin_glycosidase_sf"/>
</dbReference>
<name>A0A6N8U2T1_9STAP</name>
<dbReference type="RefSeq" id="WP_160651656.1">
    <property type="nucleotide sequence ID" value="NZ_JBHRWU010000001.1"/>
</dbReference>
<evidence type="ECO:0000313" key="3">
    <source>
        <dbReference type="Proteomes" id="UP000436284"/>
    </source>
</evidence>
<dbReference type="EMBL" id="WUUK01000001">
    <property type="protein sequence ID" value="MXQ49979.1"/>
    <property type="molecule type" value="Genomic_DNA"/>
</dbReference>
<dbReference type="SUPFAM" id="SSF48208">
    <property type="entry name" value="Six-hairpin glycosidases"/>
    <property type="match status" value="1"/>
</dbReference>